<dbReference type="STRING" id="1230383.A0A1M8A9Q8"/>
<feature type="domain" description="FCP1 homology" evidence="2">
    <location>
        <begin position="30"/>
        <end position="308"/>
    </location>
</feature>
<comment type="function">
    <text evidence="1">Essential component of the TIM23 complex, a complex that mediates the translocation of transit peptide-containing proteins across the mitochondrial inner membrane.</text>
</comment>
<gene>
    <name evidence="3" type="ORF">MSYG_3564</name>
</gene>
<keyword evidence="1" id="KW-0811">Translocation</keyword>
<dbReference type="VEuPathDB" id="FungiDB:MSYG_3564"/>
<dbReference type="InterPro" id="IPR050365">
    <property type="entry name" value="TIM50"/>
</dbReference>
<evidence type="ECO:0000313" key="3">
    <source>
        <dbReference type="EMBL" id="SHO79215.1"/>
    </source>
</evidence>
<comment type="subcellular location">
    <subcellularLocation>
        <location evidence="1">Mitochondrion inner membrane</location>
        <topology evidence="1">Single-pass membrane protein</topology>
    </subcellularLocation>
</comment>
<evidence type="ECO:0000256" key="1">
    <source>
        <dbReference type="RuleBase" id="RU365079"/>
    </source>
</evidence>
<keyword evidence="4" id="KW-1185">Reference proteome</keyword>
<comment type="similarity">
    <text evidence="1">Belongs to the TIM50 family.</text>
</comment>
<keyword evidence="1" id="KW-0809">Transit peptide</keyword>
<dbReference type="Proteomes" id="UP000186303">
    <property type="component" value="Chromosome 6"/>
</dbReference>
<keyword evidence="1" id="KW-0813">Transport</keyword>
<organism evidence="3 4">
    <name type="scientific">Malassezia sympodialis (strain ATCC 42132)</name>
    <name type="common">Atopic eczema-associated yeast</name>
    <dbReference type="NCBI Taxonomy" id="1230383"/>
    <lineage>
        <taxon>Eukaryota</taxon>
        <taxon>Fungi</taxon>
        <taxon>Dikarya</taxon>
        <taxon>Basidiomycota</taxon>
        <taxon>Ustilaginomycotina</taxon>
        <taxon>Malasseziomycetes</taxon>
        <taxon>Malasseziales</taxon>
        <taxon>Malasseziaceae</taxon>
        <taxon>Malassezia</taxon>
    </lineage>
</organism>
<sequence length="386" mass="43609">MRLARTLCYPPVRRQPGQRAGMGNAPPPARPLLLVLDLNGTLLYRKKQSNGRSVPSGPITPRPYLQALLRFCLGPYYDMKNGELAKEWPEDLRDSAAPSHQPFGSQYWLRSGHAAWCPPPTPVQVVIWSSATKENVNRMVETIMTKPVQRGLLQRVWARETLVVPRLLGVKVDTTKDLSIAWDELNQWERHLCTRSTPLSAPSFLSRARAEDRLLHFRQDRRACERRQKRKEVGGDVPRAFANVSDELFAETQFRLSDDGAHSSYGPLLDEPFGPRNTVLLDDSAKKARCQPLNHICIPDYGKSQAQRYREYTSSTSSDVAEEDLDDYLLQFVGVLDALLHVDDVTQWVRDGGVATFSDTQSPEERAQWVARGRAALTRLCIPIVP</sequence>
<keyword evidence="1" id="KW-0653">Protein transport</keyword>
<comment type="subunit">
    <text evidence="1">Component of the TIM23 complex.</text>
</comment>
<dbReference type="SMART" id="SM00577">
    <property type="entry name" value="CPDc"/>
    <property type="match status" value="1"/>
</dbReference>
<dbReference type="AlphaFoldDB" id="A0A1M8A9Q8"/>
<protein>
    <recommendedName>
        <fullName evidence="1">Mitochondrial import inner membrane translocase subunit TIM50</fullName>
    </recommendedName>
</protein>
<reference evidence="4" key="1">
    <citation type="journal article" date="2017" name="Nucleic Acids Res.">
        <title>Proteogenomics produces comprehensive and highly accurate protein-coding gene annotation in a complete genome assembly of Malassezia sympodialis.</title>
        <authorList>
            <person name="Zhu Y."/>
            <person name="Engstroem P.G."/>
            <person name="Tellgren-Roth C."/>
            <person name="Baudo C.D."/>
            <person name="Kennell J.C."/>
            <person name="Sun S."/>
            <person name="Billmyre R.B."/>
            <person name="Schroeder M.S."/>
            <person name="Andersson A."/>
            <person name="Holm T."/>
            <person name="Sigurgeirsson B."/>
            <person name="Wu G."/>
            <person name="Sankaranarayanan S.R."/>
            <person name="Siddharthan R."/>
            <person name="Sanyal K."/>
            <person name="Lundeberg J."/>
            <person name="Nystedt B."/>
            <person name="Boekhout T."/>
            <person name="Dawson T.L. Jr."/>
            <person name="Heitman J."/>
            <person name="Scheynius A."/>
            <person name="Lehtioe J."/>
        </authorList>
    </citation>
    <scope>NUCLEOTIDE SEQUENCE [LARGE SCALE GENOMIC DNA]</scope>
    <source>
        <strain evidence="4">ATCC 42132</strain>
    </source>
</reference>
<keyword evidence="1" id="KW-0496">Mitochondrion</keyword>
<dbReference type="GO" id="GO:0015031">
    <property type="term" value="P:protein transport"/>
    <property type="evidence" value="ECO:0007669"/>
    <property type="project" value="UniProtKB-KW"/>
</dbReference>
<dbReference type="OrthoDB" id="1711508at2759"/>
<accession>A0A1M8A9Q8</accession>
<evidence type="ECO:0000259" key="2">
    <source>
        <dbReference type="SMART" id="SM00577"/>
    </source>
</evidence>
<proteinExistence type="inferred from homology"/>
<dbReference type="InterPro" id="IPR004274">
    <property type="entry name" value="FCP1_dom"/>
</dbReference>
<dbReference type="GO" id="GO:0005744">
    <property type="term" value="C:TIM23 mitochondrial import inner membrane translocase complex"/>
    <property type="evidence" value="ECO:0007669"/>
    <property type="project" value="UniProtKB-UniRule"/>
</dbReference>
<evidence type="ECO:0000313" key="4">
    <source>
        <dbReference type="Proteomes" id="UP000186303"/>
    </source>
</evidence>
<name>A0A1M8A9Q8_MALS4</name>
<dbReference type="Gene3D" id="3.40.50.1000">
    <property type="entry name" value="HAD superfamily/HAD-like"/>
    <property type="match status" value="1"/>
</dbReference>
<dbReference type="InterPro" id="IPR023214">
    <property type="entry name" value="HAD_sf"/>
</dbReference>
<dbReference type="EMBL" id="LT671826">
    <property type="protein sequence ID" value="SHO79215.1"/>
    <property type="molecule type" value="Genomic_DNA"/>
</dbReference>
<dbReference type="PANTHER" id="PTHR12210">
    <property type="entry name" value="DULLARD PROTEIN PHOSPHATASE"/>
    <property type="match status" value="1"/>
</dbReference>